<sequence length="88" mass="10220">MSQQRALVAKMTNSILNCIRNSISSRSREMIIPLYAALGRAHLERYVQSWTPQDKKDMDRLEMLREGVKSPFLEIRKTQLDMVLSNPL</sequence>
<evidence type="ECO:0000313" key="2">
    <source>
        <dbReference type="Proteomes" id="UP001333110"/>
    </source>
</evidence>
<comment type="caution">
    <text evidence="1">The sequence shown here is derived from an EMBL/GenBank/DDBJ whole genome shotgun (WGS) entry which is preliminary data.</text>
</comment>
<gene>
    <name evidence="1" type="ORF">QYF61_005438</name>
</gene>
<dbReference type="Proteomes" id="UP001333110">
    <property type="component" value="Unassembled WGS sequence"/>
</dbReference>
<reference evidence="1 2" key="1">
    <citation type="journal article" date="2023" name="J. Hered.">
        <title>Chromosome-level genome of the wood stork (Mycteria americana) provides insight into avian chromosome evolution.</title>
        <authorList>
            <person name="Flamio R. Jr."/>
            <person name="Ramstad K.M."/>
        </authorList>
    </citation>
    <scope>NUCLEOTIDE SEQUENCE [LARGE SCALE GENOMIC DNA]</scope>
    <source>
        <strain evidence="1">JAX WOST 10</strain>
    </source>
</reference>
<keyword evidence="2" id="KW-1185">Reference proteome</keyword>
<organism evidence="1 2">
    <name type="scientific">Mycteria americana</name>
    <name type="common">Wood stork</name>
    <dbReference type="NCBI Taxonomy" id="33587"/>
    <lineage>
        <taxon>Eukaryota</taxon>
        <taxon>Metazoa</taxon>
        <taxon>Chordata</taxon>
        <taxon>Craniata</taxon>
        <taxon>Vertebrata</taxon>
        <taxon>Euteleostomi</taxon>
        <taxon>Archelosauria</taxon>
        <taxon>Archosauria</taxon>
        <taxon>Dinosauria</taxon>
        <taxon>Saurischia</taxon>
        <taxon>Theropoda</taxon>
        <taxon>Coelurosauria</taxon>
        <taxon>Aves</taxon>
        <taxon>Neognathae</taxon>
        <taxon>Neoaves</taxon>
        <taxon>Aequornithes</taxon>
        <taxon>Ciconiiformes</taxon>
        <taxon>Ciconiidae</taxon>
        <taxon>Mycteria</taxon>
    </lineage>
</organism>
<dbReference type="AlphaFoldDB" id="A0AAN7MUD8"/>
<proteinExistence type="predicted"/>
<name>A0AAN7MUD8_MYCAM</name>
<evidence type="ECO:0000313" key="1">
    <source>
        <dbReference type="EMBL" id="KAK4811781.1"/>
    </source>
</evidence>
<accession>A0AAN7MUD8</accession>
<protein>
    <submittedName>
        <fullName evidence="1">Uncharacterized protein</fullName>
    </submittedName>
</protein>
<dbReference type="EMBL" id="JAUNZN010000016">
    <property type="protein sequence ID" value="KAK4811781.1"/>
    <property type="molecule type" value="Genomic_DNA"/>
</dbReference>